<dbReference type="Proteomes" id="UP000480929">
    <property type="component" value="Unassembled WGS sequence"/>
</dbReference>
<name>A0A6N7SBI0_9FIRM</name>
<keyword evidence="5" id="KW-1185">Reference proteome</keyword>
<keyword evidence="1" id="KW-0472">Membrane</keyword>
<dbReference type="RefSeq" id="WP_020224283.1">
    <property type="nucleotide sequence ID" value="NZ_AP031450.1"/>
</dbReference>
<dbReference type="AlphaFoldDB" id="A0A6N7SBI0"/>
<organism evidence="2 4">
    <name type="scientific">Holdemania massiliensis</name>
    <dbReference type="NCBI Taxonomy" id="1468449"/>
    <lineage>
        <taxon>Bacteria</taxon>
        <taxon>Bacillati</taxon>
        <taxon>Bacillota</taxon>
        <taxon>Erysipelotrichia</taxon>
        <taxon>Erysipelotrichales</taxon>
        <taxon>Erysipelotrichaceae</taxon>
        <taxon>Holdemania</taxon>
    </lineage>
</organism>
<comment type="caution">
    <text evidence="2">The sequence shown here is derived from an EMBL/GenBank/DDBJ whole genome shotgun (WGS) entry which is preliminary data.</text>
</comment>
<dbReference type="Proteomes" id="UP000433575">
    <property type="component" value="Unassembled WGS sequence"/>
</dbReference>
<evidence type="ECO:0000256" key="1">
    <source>
        <dbReference type="SAM" id="Phobius"/>
    </source>
</evidence>
<dbReference type="EMBL" id="WKPJ01000049">
    <property type="protein sequence ID" value="MSA91254.1"/>
    <property type="molecule type" value="Genomic_DNA"/>
</dbReference>
<proteinExistence type="predicted"/>
<feature type="transmembrane region" description="Helical" evidence="1">
    <location>
        <begin position="7"/>
        <end position="28"/>
    </location>
</feature>
<dbReference type="EMBL" id="WKPI01000052">
    <property type="protein sequence ID" value="MSC35031.1"/>
    <property type="molecule type" value="Genomic_DNA"/>
</dbReference>
<dbReference type="OrthoDB" id="1654577at2"/>
<evidence type="ECO:0000313" key="3">
    <source>
        <dbReference type="EMBL" id="MSC35031.1"/>
    </source>
</evidence>
<reference evidence="4 5" key="1">
    <citation type="journal article" date="2019" name="Nat. Med.">
        <title>A library of human gut bacterial isolates paired with longitudinal multiomics data enables mechanistic microbiome research.</title>
        <authorList>
            <person name="Poyet M."/>
            <person name="Groussin M."/>
            <person name="Gibbons S.M."/>
            <person name="Avila-Pacheco J."/>
            <person name="Jiang X."/>
            <person name="Kearney S.M."/>
            <person name="Perrotta A.R."/>
            <person name="Berdy B."/>
            <person name="Zhao S."/>
            <person name="Lieberman T.D."/>
            <person name="Swanson P.K."/>
            <person name="Smith M."/>
            <person name="Roesemann S."/>
            <person name="Alexander J.E."/>
            <person name="Rich S.A."/>
            <person name="Livny J."/>
            <person name="Vlamakis H."/>
            <person name="Clish C."/>
            <person name="Bullock K."/>
            <person name="Deik A."/>
            <person name="Scott J."/>
            <person name="Pierce K.A."/>
            <person name="Xavier R.J."/>
            <person name="Alm E.J."/>
        </authorList>
    </citation>
    <scope>NUCLEOTIDE SEQUENCE [LARGE SCALE GENOMIC DNA]</scope>
    <source>
        <strain evidence="2 4">BIOML-A4</strain>
        <strain evidence="3 5">BIOML-A5</strain>
    </source>
</reference>
<sequence>MCRRQKQAWPLTLGLFLNAFALMLNGLVEELPHGLFILIELIAIGLMLWGIVENRRCRG</sequence>
<evidence type="ECO:0000313" key="4">
    <source>
        <dbReference type="Proteomes" id="UP000433575"/>
    </source>
</evidence>
<protein>
    <submittedName>
        <fullName evidence="2">Uncharacterized protein</fullName>
    </submittedName>
</protein>
<gene>
    <name evidence="3" type="ORF">GKD88_18095</name>
    <name evidence="2" type="ORF">GKE08_18185</name>
</gene>
<keyword evidence="1" id="KW-1133">Transmembrane helix</keyword>
<keyword evidence="1" id="KW-0812">Transmembrane</keyword>
<feature type="transmembrane region" description="Helical" evidence="1">
    <location>
        <begin position="34"/>
        <end position="52"/>
    </location>
</feature>
<evidence type="ECO:0000313" key="5">
    <source>
        <dbReference type="Proteomes" id="UP000480929"/>
    </source>
</evidence>
<evidence type="ECO:0000313" key="2">
    <source>
        <dbReference type="EMBL" id="MSA91254.1"/>
    </source>
</evidence>
<dbReference type="GeneID" id="42456129"/>
<accession>A0A6N7SBI0</accession>